<keyword evidence="8 10" id="KW-0717">Septation</keyword>
<accession>A0A7W5ZJL5</accession>
<evidence type="ECO:0000256" key="9">
    <source>
        <dbReference type="ARBA" id="ARBA00023306"/>
    </source>
</evidence>
<dbReference type="RefSeq" id="WP_028522953.1">
    <property type="nucleotide sequence ID" value="NZ_JACIBY010000004.1"/>
</dbReference>
<comment type="function">
    <text evidence="10">Necessary for normal cell division and for the maintenance of normal septation.</text>
</comment>
<protein>
    <recommendedName>
        <fullName evidence="10">Probable GTP-binding protein EngB</fullName>
    </recommendedName>
</protein>
<dbReference type="CDD" id="cd01876">
    <property type="entry name" value="YihA_EngB"/>
    <property type="match status" value="1"/>
</dbReference>
<dbReference type="NCBIfam" id="TIGR03598">
    <property type="entry name" value="GTPase_YsxC"/>
    <property type="match status" value="1"/>
</dbReference>
<evidence type="ECO:0000256" key="7">
    <source>
        <dbReference type="ARBA" id="ARBA00023134"/>
    </source>
</evidence>
<dbReference type="InterPro" id="IPR019987">
    <property type="entry name" value="GTP-bd_ribosome_bio_YsxC"/>
</dbReference>
<feature type="domain" description="EngB-type G" evidence="11">
    <location>
        <begin position="22"/>
        <end position="197"/>
    </location>
</feature>
<evidence type="ECO:0000256" key="8">
    <source>
        <dbReference type="ARBA" id="ARBA00023210"/>
    </source>
</evidence>
<dbReference type="PANTHER" id="PTHR11649:SF13">
    <property type="entry name" value="ENGB-TYPE G DOMAIN-CONTAINING PROTEIN"/>
    <property type="match status" value="1"/>
</dbReference>
<evidence type="ECO:0000256" key="5">
    <source>
        <dbReference type="ARBA" id="ARBA00022741"/>
    </source>
</evidence>
<keyword evidence="13" id="KW-1185">Reference proteome</keyword>
<evidence type="ECO:0000313" key="12">
    <source>
        <dbReference type="EMBL" id="MBB3838492.1"/>
    </source>
</evidence>
<dbReference type="InterPro" id="IPR006073">
    <property type="entry name" value="GTP-bd"/>
</dbReference>
<keyword evidence="5 10" id="KW-0547">Nucleotide-binding</keyword>
<evidence type="ECO:0000256" key="4">
    <source>
        <dbReference type="ARBA" id="ARBA00022723"/>
    </source>
</evidence>
<evidence type="ECO:0000256" key="1">
    <source>
        <dbReference type="ARBA" id="ARBA00001946"/>
    </source>
</evidence>
<evidence type="ECO:0000313" key="13">
    <source>
        <dbReference type="Proteomes" id="UP000541352"/>
    </source>
</evidence>
<evidence type="ECO:0000256" key="6">
    <source>
        <dbReference type="ARBA" id="ARBA00022842"/>
    </source>
</evidence>
<organism evidence="12 13">
    <name type="scientific">Runella defluvii</name>
    <dbReference type="NCBI Taxonomy" id="370973"/>
    <lineage>
        <taxon>Bacteria</taxon>
        <taxon>Pseudomonadati</taxon>
        <taxon>Bacteroidota</taxon>
        <taxon>Cytophagia</taxon>
        <taxon>Cytophagales</taxon>
        <taxon>Spirosomataceae</taxon>
        <taxon>Runella</taxon>
    </lineage>
</organism>
<reference evidence="12 13" key="1">
    <citation type="submission" date="2020-08" db="EMBL/GenBank/DDBJ databases">
        <title>Genomic Encyclopedia of Type Strains, Phase IV (KMG-IV): sequencing the most valuable type-strain genomes for metagenomic binning, comparative biology and taxonomic classification.</title>
        <authorList>
            <person name="Goeker M."/>
        </authorList>
    </citation>
    <scope>NUCLEOTIDE SEQUENCE [LARGE SCALE GENOMIC DNA]</scope>
    <source>
        <strain evidence="12 13">DSM 17976</strain>
    </source>
</reference>
<gene>
    <name evidence="10" type="primary">engB</name>
    <name evidence="12" type="ORF">FHS57_002497</name>
</gene>
<proteinExistence type="inferred from homology"/>
<dbReference type="Gene3D" id="3.40.50.300">
    <property type="entry name" value="P-loop containing nucleotide triphosphate hydrolases"/>
    <property type="match status" value="1"/>
</dbReference>
<dbReference type="InterPro" id="IPR030393">
    <property type="entry name" value="G_ENGB_dom"/>
</dbReference>
<keyword evidence="7 10" id="KW-0342">GTP-binding</keyword>
<keyword evidence="6" id="KW-0460">Magnesium</keyword>
<dbReference type="GO" id="GO:0000917">
    <property type="term" value="P:division septum assembly"/>
    <property type="evidence" value="ECO:0007669"/>
    <property type="project" value="UniProtKB-KW"/>
</dbReference>
<dbReference type="EMBL" id="JACIBY010000004">
    <property type="protein sequence ID" value="MBB3838492.1"/>
    <property type="molecule type" value="Genomic_DNA"/>
</dbReference>
<sequence>MKIKTAVFVKSSSQHEQCPKPDRPEYAFIGRSNVGKSSLINALTNHGNLAKISGKPGKTQVINHFMINDAWYLVDLPGYGYAQVSQTERQKWSIMIDDYLFNRESLTCTFVLIDSRIEPQKIDLEFMQKLGEKGVPFCLVFTKADKLTANQLQTRLENYKKTLLETWVELPLIFVTSSEKRVGQQDILAQIEEWNKASK</sequence>
<evidence type="ECO:0000256" key="2">
    <source>
        <dbReference type="ARBA" id="ARBA00009638"/>
    </source>
</evidence>
<dbReference type="PANTHER" id="PTHR11649">
    <property type="entry name" value="MSS1/TRME-RELATED GTP-BINDING PROTEIN"/>
    <property type="match status" value="1"/>
</dbReference>
<dbReference type="AlphaFoldDB" id="A0A7W5ZJL5"/>
<evidence type="ECO:0000259" key="11">
    <source>
        <dbReference type="PROSITE" id="PS51706"/>
    </source>
</evidence>
<name>A0A7W5ZJL5_9BACT</name>
<dbReference type="Pfam" id="PF01926">
    <property type="entry name" value="MMR_HSR1"/>
    <property type="match status" value="1"/>
</dbReference>
<dbReference type="FunFam" id="3.40.50.300:FF:000098">
    <property type="entry name" value="Probable GTP-binding protein EngB"/>
    <property type="match status" value="1"/>
</dbReference>
<keyword evidence="3 10" id="KW-0132">Cell division</keyword>
<dbReference type="InterPro" id="IPR027417">
    <property type="entry name" value="P-loop_NTPase"/>
</dbReference>
<evidence type="ECO:0000256" key="10">
    <source>
        <dbReference type="HAMAP-Rule" id="MF_00321"/>
    </source>
</evidence>
<evidence type="ECO:0000256" key="3">
    <source>
        <dbReference type="ARBA" id="ARBA00022618"/>
    </source>
</evidence>
<comment type="similarity">
    <text evidence="2 10">Belongs to the TRAFAC class TrmE-Era-EngA-EngB-Septin-like GTPase superfamily. EngB GTPase family.</text>
</comment>
<comment type="caution">
    <text evidence="12">The sequence shown here is derived from an EMBL/GenBank/DDBJ whole genome shotgun (WGS) entry which is preliminary data.</text>
</comment>
<dbReference type="SUPFAM" id="SSF52540">
    <property type="entry name" value="P-loop containing nucleoside triphosphate hydrolases"/>
    <property type="match status" value="1"/>
</dbReference>
<dbReference type="GO" id="GO:0005525">
    <property type="term" value="F:GTP binding"/>
    <property type="evidence" value="ECO:0007669"/>
    <property type="project" value="UniProtKB-UniRule"/>
</dbReference>
<keyword evidence="4" id="KW-0479">Metal-binding</keyword>
<dbReference type="GO" id="GO:0046872">
    <property type="term" value="F:metal ion binding"/>
    <property type="evidence" value="ECO:0007669"/>
    <property type="project" value="UniProtKB-KW"/>
</dbReference>
<dbReference type="PROSITE" id="PS51706">
    <property type="entry name" value="G_ENGB"/>
    <property type="match status" value="1"/>
</dbReference>
<dbReference type="Proteomes" id="UP000541352">
    <property type="component" value="Unassembled WGS sequence"/>
</dbReference>
<comment type="cofactor">
    <cofactor evidence="1">
        <name>Mg(2+)</name>
        <dbReference type="ChEBI" id="CHEBI:18420"/>
    </cofactor>
</comment>
<dbReference type="HAMAP" id="MF_00321">
    <property type="entry name" value="GTPase_EngB"/>
    <property type="match status" value="1"/>
</dbReference>
<keyword evidence="9 10" id="KW-0131">Cell cycle</keyword>